<gene>
    <name evidence="1" type="ORF">ACFOHV_07345</name>
</gene>
<accession>A0ABV7HXE4</accession>
<name>A0ABV7HXE4_9HYPH</name>
<keyword evidence="2" id="KW-1185">Reference proteome</keyword>
<reference evidence="2" key="1">
    <citation type="journal article" date="2019" name="Int. J. Syst. Evol. Microbiol.">
        <title>The Global Catalogue of Microorganisms (GCM) 10K type strain sequencing project: providing services to taxonomists for standard genome sequencing and annotation.</title>
        <authorList>
            <consortium name="The Broad Institute Genomics Platform"/>
            <consortium name="The Broad Institute Genome Sequencing Center for Infectious Disease"/>
            <person name="Wu L."/>
            <person name="Ma J."/>
        </authorList>
    </citation>
    <scope>NUCLEOTIDE SEQUENCE [LARGE SCALE GENOMIC DNA]</scope>
    <source>
        <strain evidence="2">KCTC 52231</strain>
    </source>
</reference>
<dbReference type="EMBL" id="JBHRTG010000007">
    <property type="protein sequence ID" value="MFC3163092.1"/>
    <property type="molecule type" value="Genomic_DNA"/>
</dbReference>
<evidence type="ECO:0000313" key="2">
    <source>
        <dbReference type="Proteomes" id="UP001595647"/>
    </source>
</evidence>
<sequence length="62" mass="6942">MPARKNTETSAIAERMANYAIETGEGMTRLDLKRQGFTEDEIEAFSHEAAIIVAERSTRRVA</sequence>
<protein>
    <submittedName>
        <fullName evidence="1">Uncharacterized protein</fullName>
    </submittedName>
</protein>
<organism evidence="1 2">
    <name type="scientific">Ciceribacter thiooxidans</name>
    <dbReference type="NCBI Taxonomy" id="1969821"/>
    <lineage>
        <taxon>Bacteria</taxon>
        <taxon>Pseudomonadati</taxon>
        <taxon>Pseudomonadota</taxon>
        <taxon>Alphaproteobacteria</taxon>
        <taxon>Hyphomicrobiales</taxon>
        <taxon>Rhizobiaceae</taxon>
        <taxon>Ciceribacter</taxon>
    </lineage>
</organism>
<dbReference type="Proteomes" id="UP001595647">
    <property type="component" value="Unassembled WGS sequence"/>
</dbReference>
<evidence type="ECO:0000313" key="1">
    <source>
        <dbReference type="EMBL" id="MFC3163092.1"/>
    </source>
</evidence>
<dbReference type="RefSeq" id="WP_244658665.1">
    <property type="nucleotide sequence ID" value="NZ_CP059896.1"/>
</dbReference>
<proteinExistence type="predicted"/>
<comment type="caution">
    <text evidence="1">The sequence shown here is derived from an EMBL/GenBank/DDBJ whole genome shotgun (WGS) entry which is preliminary data.</text>
</comment>